<dbReference type="PRINTS" id="PR01438">
    <property type="entry name" value="UNVRSLSTRESS"/>
</dbReference>
<dbReference type="EMBL" id="LRPC01000001">
    <property type="protein sequence ID" value="KYG77471.1"/>
    <property type="molecule type" value="Genomic_DNA"/>
</dbReference>
<dbReference type="PANTHER" id="PTHR46268:SF6">
    <property type="entry name" value="UNIVERSAL STRESS PROTEIN UP12"/>
    <property type="match status" value="1"/>
</dbReference>
<dbReference type="AlphaFoldDB" id="A0A150XFI0"/>
<dbReference type="Pfam" id="PF00582">
    <property type="entry name" value="Usp"/>
    <property type="match status" value="1"/>
</dbReference>
<reference evidence="3 4" key="1">
    <citation type="submission" date="2016-01" db="EMBL/GenBank/DDBJ databases">
        <title>Genome sequencing of Roseivirga spongicola UST030701-084.</title>
        <authorList>
            <person name="Selvaratnam C."/>
            <person name="Thevarajoo S."/>
            <person name="Goh K.M."/>
            <person name="Ee R."/>
            <person name="Chan K.-G."/>
            <person name="Chong C.S."/>
        </authorList>
    </citation>
    <scope>NUCLEOTIDE SEQUENCE [LARGE SCALE GENOMIC DNA]</scope>
    <source>
        <strain evidence="3 4">UST030701-084</strain>
    </source>
</reference>
<evidence type="ECO:0000313" key="4">
    <source>
        <dbReference type="Proteomes" id="UP000075606"/>
    </source>
</evidence>
<evidence type="ECO:0000256" key="1">
    <source>
        <dbReference type="ARBA" id="ARBA00008791"/>
    </source>
</evidence>
<protein>
    <recommendedName>
        <fullName evidence="2">UspA domain-containing protein</fullName>
    </recommendedName>
</protein>
<comment type="caution">
    <text evidence="3">The sequence shown here is derived from an EMBL/GenBank/DDBJ whole genome shotgun (WGS) entry which is preliminary data.</text>
</comment>
<organism evidence="3 4">
    <name type="scientific">Roseivirga spongicola</name>
    <dbReference type="NCBI Taxonomy" id="333140"/>
    <lineage>
        <taxon>Bacteria</taxon>
        <taxon>Pseudomonadati</taxon>
        <taxon>Bacteroidota</taxon>
        <taxon>Cytophagia</taxon>
        <taxon>Cytophagales</taxon>
        <taxon>Roseivirgaceae</taxon>
        <taxon>Roseivirga</taxon>
    </lineage>
</organism>
<feature type="domain" description="UspA" evidence="2">
    <location>
        <begin position="14"/>
        <end position="154"/>
    </location>
</feature>
<dbReference type="STRING" id="333140.AWW68_01495"/>
<dbReference type="RefSeq" id="WP_068215837.1">
    <property type="nucleotide sequence ID" value="NZ_LRPC01000001.1"/>
</dbReference>
<dbReference type="OrthoDB" id="1522603at2"/>
<evidence type="ECO:0000313" key="3">
    <source>
        <dbReference type="EMBL" id="KYG77471.1"/>
    </source>
</evidence>
<dbReference type="InterPro" id="IPR014729">
    <property type="entry name" value="Rossmann-like_a/b/a_fold"/>
</dbReference>
<dbReference type="Proteomes" id="UP000075606">
    <property type="component" value="Unassembled WGS sequence"/>
</dbReference>
<dbReference type="InterPro" id="IPR006015">
    <property type="entry name" value="Universal_stress_UspA"/>
</dbReference>
<accession>A0A150XFI0</accession>
<name>A0A150XFI0_9BACT</name>
<dbReference type="SUPFAM" id="SSF52402">
    <property type="entry name" value="Adenine nucleotide alpha hydrolases-like"/>
    <property type="match status" value="2"/>
</dbReference>
<evidence type="ECO:0000259" key="2">
    <source>
        <dbReference type="Pfam" id="PF00582"/>
    </source>
</evidence>
<dbReference type="CDD" id="cd00293">
    <property type="entry name" value="USP-like"/>
    <property type="match status" value="1"/>
</dbReference>
<proteinExistence type="inferred from homology"/>
<keyword evidence="4" id="KW-1185">Reference proteome</keyword>
<sequence>MEFTLDTINKEDIMKKLIVPIDFSDCSKNALANAIKIAERMKLDLVLYHSVMVPVGFAEGAPVGGADYSFQELEKQSRASLNEVVTEFPLLEKITYETAIQYGPLHEGINEMNEDGSVAMVVMGTHGASGFAKALIGSNAYYVMKNVACPVIALPEDADITKMTHIGIAGDFLSVPNPDLIHTVTELARAFYAQLHVIHIDTGDVEVKGQIDVARRMEKYLKNNNHTFHFRKFDDVEEGLEETAQELNIDLLAMIAKHHGFFDRLRNASHTKKMVLDIPMPLMVLHE</sequence>
<dbReference type="PANTHER" id="PTHR46268">
    <property type="entry name" value="STRESS RESPONSE PROTEIN NHAX"/>
    <property type="match status" value="1"/>
</dbReference>
<comment type="similarity">
    <text evidence="1">Belongs to the universal stress protein A family.</text>
</comment>
<dbReference type="Gene3D" id="3.40.50.620">
    <property type="entry name" value="HUPs"/>
    <property type="match status" value="2"/>
</dbReference>
<gene>
    <name evidence="3" type="ORF">AWW68_01495</name>
</gene>
<dbReference type="InterPro" id="IPR006016">
    <property type="entry name" value="UspA"/>
</dbReference>